<dbReference type="OrthoDB" id="9808317at2"/>
<comment type="similarity">
    <text evidence="1">Belongs to the CbbQ/NirQ/NorQ/GpvN family.</text>
</comment>
<evidence type="ECO:0000259" key="6">
    <source>
        <dbReference type="Pfam" id="PF08406"/>
    </source>
</evidence>
<dbReference type="PANTHER" id="PTHR48103:SF2">
    <property type="entry name" value="MIDASIN"/>
    <property type="match status" value="1"/>
</dbReference>
<feature type="domain" description="CbbQ/NirQ/NorQ C-terminal" evidence="6">
    <location>
        <begin position="222"/>
        <end position="309"/>
    </location>
</feature>
<evidence type="ECO:0000256" key="2">
    <source>
        <dbReference type="ARBA" id="ARBA00022741"/>
    </source>
</evidence>
<dbReference type="GO" id="GO:0000027">
    <property type="term" value="P:ribosomal large subunit assembly"/>
    <property type="evidence" value="ECO:0007669"/>
    <property type="project" value="TreeGrafter"/>
</dbReference>
<sequence length="340" mass="36544">MQEFQEFQVNKTFGIAASDQVRVSGLAMPGPLTPRMDPQYTFRQNLLSDVLGWHRGIVSGPIHDGLWLTGPMGSGKSSLIVQTAARLNLNLVEVNGKRRLEVADWVGHLTAIGGDVLFEDGPLTTAVRHGAWLLINEADLIDPGELAGLNTLLDGGPLIIPENGGEVVFPAPGFGLICTANTVGLGDSSGLYAGVQRLNGAFLDRFWVVKVDYLTGEEEFALIKRRVPQIKDELLRGMIQVAAEVRALFQGAGESTAPLDITLSSRTLIRWAYLTVQYAGDKNPLMRTLQRALTNRVEPETAEAIEGMTRRIFGIPNSSTGEDAQNAAGPSTAGGPAHAH</sequence>
<evidence type="ECO:0000313" key="8">
    <source>
        <dbReference type="Proteomes" id="UP000035760"/>
    </source>
</evidence>
<gene>
    <name evidence="7" type="ORF">BN873_p10011</name>
</gene>
<proteinExistence type="inferred from homology"/>
<keyword evidence="8" id="KW-1185">Reference proteome</keyword>
<dbReference type="GO" id="GO:0005524">
    <property type="term" value="F:ATP binding"/>
    <property type="evidence" value="ECO:0007669"/>
    <property type="project" value="UniProtKB-KW"/>
</dbReference>
<dbReference type="Gene3D" id="3.40.50.300">
    <property type="entry name" value="P-loop containing nucleotide triphosphate hydrolases"/>
    <property type="match status" value="1"/>
</dbReference>
<evidence type="ECO:0000256" key="4">
    <source>
        <dbReference type="SAM" id="MobiDB-lite"/>
    </source>
</evidence>
<reference evidence="7" key="2">
    <citation type="submission" date="2014-03" db="EMBL/GenBank/DDBJ databases">
        <title>Candidatus Competibacter-lineage genomes retrieved from metagenomes reveal functional metabolic diversity.</title>
        <authorList>
            <person name="McIlroy S.J."/>
            <person name="Albertsen M."/>
            <person name="Andresen E.K."/>
            <person name="Saunders A.M."/>
            <person name="Kristiansen R."/>
            <person name="Stokholm-Bjerregaard M."/>
            <person name="Nielsen K.L."/>
            <person name="Nielsen P.H."/>
        </authorList>
    </citation>
    <scope>NUCLEOTIDE SEQUENCE</scope>
    <source>
        <strain evidence="7">Run_A_D11</strain>
    </source>
</reference>
<dbReference type="InterPro" id="IPR011704">
    <property type="entry name" value="ATPase_dyneun-rel_AAA"/>
</dbReference>
<reference evidence="7" key="1">
    <citation type="submission" date="2013-07" db="EMBL/GenBank/DDBJ databases">
        <authorList>
            <person name="McIlroy S."/>
        </authorList>
    </citation>
    <scope>NUCLEOTIDE SEQUENCE [LARGE SCALE GENOMIC DNA]</scope>
    <source>
        <strain evidence="7">Run_A_D11</strain>
    </source>
</reference>
<dbReference type="Proteomes" id="UP000035760">
    <property type="component" value="Unassembled WGS sequence"/>
</dbReference>
<dbReference type="RefSeq" id="WP_053085449.1">
    <property type="nucleotide sequence ID" value="NZ_CBTJ020000113.1"/>
</dbReference>
<feature type="domain" description="ATPase dynein-related AAA" evidence="5">
    <location>
        <begin position="66"/>
        <end position="197"/>
    </location>
</feature>
<dbReference type="EMBL" id="CBTJ020000113">
    <property type="protein sequence ID" value="CDI04567.1"/>
    <property type="molecule type" value="Genomic_DNA"/>
</dbReference>
<dbReference type="GO" id="GO:0016887">
    <property type="term" value="F:ATP hydrolysis activity"/>
    <property type="evidence" value="ECO:0007669"/>
    <property type="project" value="InterPro"/>
</dbReference>
<feature type="region of interest" description="Disordered" evidence="4">
    <location>
        <begin position="314"/>
        <end position="340"/>
    </location>
</feature>
<dbReference type="AlphaFoldDB" id="W6MA49"/>
<evidence type="ECO:0000313" key="7">
    <source>
        <dbReference type="EMBL" id="CDI04567.1"/>
    </source>
</evidence>
<dbReference type="InterPro" id="IPR027417">
    <property type="entry name" value="P-loop_NTPase"/>
</dbReference>
<dbReference type="GO" id="GO:0030687">
    <property type="term" value="C:preribosome, large subunit precursor"/>
    <property type="evidence" value="ECO:0007669"/>
    <property type="project" value="TreeGrafter"/>
</dbReference>
<dbReference type="PANTHER" id="PTHR48103">
    <property type="entry name" value="MIDASIN-RELATED"/>
    <property type="match status" value="1"/>
</dbReference>
<comment type="caution">
    <text evidence="7">The sequence shown here is derived from an EMBL/GenBank/DDBJ whole genome shotgun (WGS) entry which is preliminary data.</text>
</comment>
<evidence type="ECO:0000256" key="3">
    <source>
        <dbReference type="ARBA" id="ARBA00022840"/>
    </source>
</evidence>
<dbReference type="Pfam" id="PF07728">
    <property type="entry name" value="AAA_5"/>
    <property type="match status" value="1"/>
</dbReference>
<evidence type="ECO:0000259" key="5">
    <source>
        <dbReference type="Pfam" id="PF07728"/>
    </source>
</evidence>
<keyword evidence="3" id="KW-0067">ATP-binding</keyword>
<name>W6MA49_9GAMM</name>
<dbReference type="SUPFAM" id="SSF52540">
    <property type="entry name" value="P-loop containing nucleoside triphosphate hydrolases"/>
    <property type="match status" value="1"/>
</dbReference>
<keyword evidence="2" id="KW-0547">Nucleotide-binding</keyword>
<dbReference type="InterPro" id="IPR013615">
    <property type="entry name" value="CbbQ_C"/>
</dbReference>
<organism evidence="7 8">
    <name type="scientific">Candidatus Competibacter denitrificans Run_A_D11</name>
    <dbReference type="NCBI Taxonomy" id="1400863"/>
    <lineage>
        <taxon>Bacteria</taxon>
        <taxon>Pseudomonadati</taxon>
        <taxon>Pseudomonadota</taxon>
        <taxon>Gammaproteobacteria</taxon>
        <taxon>Candidatus Competibacteraceae</taxon>
        <taxon>Candidatus Competibacter</taxon>
    </lineage>
</organism>
<dbReference type="Pfam" id="PF08406">
    <property type="entry name" value="CbbQ_C"/>
    <property type="match status" value="1"/>
</dbReference>
<protein>
    <submittedName>
        <fullName evidence="7">ATPase associated with various cellular activities, AAA_5</fullName>
    </submittedName>
</protein>
<accession>W6MA49</accession>
<evidence type="ECO:0000256" key="1">
    <source>
        <dbReference type="ARBA" id="ARBA00009417"/>
    </source>
</evidence>